<sequence>MTIRVAINGFGRIGRNSFKAAIENYRDIEIIAINDLYDTETLAHLLKYDSVFGKFPGDVKGKEGALEVNGKEIRVTAEKDPVNLPWGELGVDVVIESTGVFRSREKAAKHIEAGAKKVIITAPAKGEDITIVLGVNEEKYDPEKHHIISNASCTTNCLAPVVKILNDKFGVEKGLMTTVHSYTNDQRILDLPHSDLRRARAAALSIIPTTTGAAKAVTLVLPELKGKLNGFALRVPTPTVSITDFVAVVKKNVTEEEINNAFKEAAEGDLKGILGYSDEPLVSMDYKGNSLSSIVDGLSTMVIDGNLVKVVSWYDNEWGYSCRVIDLVHYIAKKGI</sequence>
<evidence type="ECO:0000256" key="3">
    <source>
        <dbReference type="PIRSR" id="PIRSR000149-1"/>
    </source>
</evidence>
<dbReference type="Proteomes" id="UP000662904">
    <property type="component" value="Chromosome"/>
</dbReference>
<feature type="binding site" evidence="5">
    <location>
        <position position="316"/>
    </location>
    <ligand>
        <name>NAD(+)</name>
        <dbReference type="ChEBI" id="CHEBI:57540"/>
    </ligand>
</feature>
<keyword evidence="5" id="KW-0547">Nucleotide-binding</keyword>
<evidence type="ECO:0000256" key="8">
    <source>
        <dbReference type="RuleBase" id="RU361160"/>
    </source>
</evidence>
<dbReference type="InterPro" id="IPR006424">
    <property type="entry name" value="Glyceraldehyde-3-P_DH_1"/>
</dbReference>
<dbReference type="NCBIfam" id="TIGR01534">
    <property type="entry name" value="GAPDH-I"/>
    <property type="match status" value="1"/>
</dbReference>
<evidence type="ECO:0000313" key="11">
    <source>
        <dbReference type="Proteomes" id="UP000662904"/>
    </source>
</evidence>
<feature type="binding site" evidence="4">
    <location>
        <begin position="211"/>
        <end position="212"/>
    </location>
    <ligand>
        <name>D-glyceraldehyde 3-phosphate</name>
        <dbReference type="ChEBI" id="CHEBI:59776"/>
    </ligand>
</feature>
<evidence type="ECO:0000256" key="7">
    <source>
        <dbReference type="RuleBase" id="RU000397"/>
    </source>
</evidence>
<dbReference type="CDD" id="cd18126">
    <property type="entry name" value="GAPDH_I_C"/>
    <property type="match status" value="1"/>
</dbReference>
<feature type="site" description="Activates thiol group during catalysis" evidence="6">
    <location>
        <position position="180"/>
    </location>
</feature>
<dbReference type="EC" id="1.2.1.-" evidence="8"/>
<feature type="binding site" evidence="5">
    <location>
        <begin position="12"/>
        <end position="13"/>
    </location>
    <ligand>
        <name>NAD(+)</name>
        <dbReference type="ChEBI" id="CHEBI:57540"/>
    </ligand>
</feature>
<protein>
    <recommendedName>
        <fullName evidence="8">Glyceraldehyde-3-phosphate dehydrogenase</fullName>
        <ecNumber evidence="8">1.2.1.-</ecNumber>
    </recommendedName>
</protein>
<dbReference type="CDD" id="cd05214">
    <property type="entry name" value="GAPDH_I_N"/>
    <property type="match status" value="1"/>
</dbReference>
<dbReference type="SUPFAM" id="SSF55347">
    <property type="entry name" value="Glyceraldehyde-3-phosphate dehydrogenase-like, C-terminal domain"/>
    <property type="match status" value="1"/>
</dbReference>
<feature type="binding site" evidence="4">
    <location>
        <begin position="152"/>
        <end position="154"/>
    </location>
    <ligand>
        <name>D-glyceraldehyde 3-phosphate</name>
        <dbReference type="ChEBI" id="CHEBI:59776"/>
    </ligand>
</feature>
<feature type="binding site" evidence="4">
    <location>
        <position position="183"/>
    </location>
    <ligand>
        <name>D-glyceraldehyde 3-phosphate</name>
        <dbReference type="ChEBI" id="CHEBI:59776"/>
    </ligand>
</feature>
<dbReference type="SMART" id="SM00846">
    <property type="entry name" value="Gp_dh_N"/>
    <property type="match status" value="1"/>
</dbReference>
<dbReference type="Gene3D" id="3.40.50.720">
    <property type="entry name" value="NAD(P)-binding Rossmann-like Domain"/>
    <property type="match status" value="1"/>
</dbReference>
<dbReference type="PANTHER" id="PTHR43148">
    <property type="entry name" value="GLYCERALDEHYDE-3-PHOSPHATE DEHYDROGENASE 2"/>
    <property type="match status" value="1"/>
</dbReference>
<dbReference type="GO" id="GO:0016620">
    <property type="term" value="F:oxidoreductase activity, acting on the aldehyde or oxo group of donors, NAD or NADP as acceptor"/>
    <property type="evidence" value="ECO:0007669"/>
    <property type="project" value="InterPro"/>
</dbReference>
<dbReference type="Gene3D" id="3.30.360.10">
    <property type="entry name" value="Dihydrodipicolinate Reductase, domain 2"/>
    <property type="match status" value="1"/>
</dbReference>
<dbReference type="RefSeq" id="WP_206707766.1">
    <property type="nucleotide sequence ID" value="NZ_CP059066.1"/>
</dbReference>
<feature type="binding site" evidence="4">
    <location>
        <position position="234"/>
    </location>
    <ligand>
        <name>D-glyceraldehyde 3-phosphate</name>
        <dbReference type="ChEBI" id="CHEBI:59776"/>
    </ligand>
</feature>
<dbReference type="InterPro" id="IPR020828">
    <property type="entry name" value="GlycerAld_3-P_DH_NAD(P)-bd"/>
</dbReference>
<dbReference type="InterPro" id="IPR020831">
    <property type="entry name" value="GlycerAld/Erythrose_P_DH"/>
</dbReference>
<comment type="similarity">
    <text evidence="1 7">Belongs to the glyceraldehyde-3-phosphate dehydrogenase family.</text>
</comment>
<dbReference type="FunFam" id="3.40.50.720:FF:000001">
    <property type="entry name" value="Glyceraldehyde-3-phosphate dehydrogenase"/>
    <property type="match status" value="1"/>
</dbReference>
<dbReference type="PRINTS" id="PR00078">
    <property type="entry name" value="G3PDHDRGNASE"/>
</dbReference>
<dbReference type="Pfam" id="PF00044">
    <property type="entry name" value="Gp_dh_N"/>
    <property type="match status" value="1"/>
</dbReference>
<name>A0A8A0RSI2_9FIRM</name>
<proteinExistence type="inferred from homology"/>
<dbReference type="AlphaFoldDB" id="A0A8A0RSI2"/>
<dbReference type="EMBL" id="CP059066">
    <property type="protein sequence ID" value="QSQ10459.1"/>
    <property type="molecule type" value="Genomic_DNA"/>
</dbReference>
<dbReference type="GO" id="GO:0051287">
    <property type="term" value="F:NAD binding"/>
    <property type="evidence" value="ECO:0007669"/>
    <property type="project" value="InterPro"/>
</dbReference>
<evidence type="ECO:0000256" key="5">
    <source>
        <dbReference type="PIRSR" id="PIRSR000149-3"/>
    </source>
</evidence>
<dbReference type="Pfam" id="PF02800">
    <property type="entry name" value="Gp_dh_C"/>
    <property type="match status" value="1"/>
</dbReference>
<dbReference type="GO" id="GO:0006006">
    <property type="term" value="P:glucose metabolic process"/>
    <property type="evidence" value="ECO:0007669"/>
    <property type="project" value="InterPro"/>
</dbReference>
<reference evidence="10" key="1">
    <citation type="submission" date="2020-07" db="EMBL/GenBank/DDBJ databases">
        <title>Koleobacter methoxysyntrophicus gen. nov., sp. nov., a novel anaerobic bacterium isolated from deep subsurface oil field and proposal of Koleobacterales ord. nov. in the phylum Firmicutes.</title>
        <authorList>
            <person name="Sakamoto S."/>
            <person name="Tamaki H."/>
        </authorList>
    </citation>
    <scope>NUCLEOTIDE SEQUENCE</scope>
    <source>
        <strain evidence="10">NRmbB1</strain>
    </source>
</reference>
<dbReference type="PROSITE" id="PS00071">
    <property type="entry name" value="GAPDH"/>
    <property type="match status" value="1"/>
</dbReference>
<keyword evidence="2 8" id="KW-0560">Oxidoreductase</keyword>
<evidence type="ECO:0000256" key="6">
    <source>
        <dbReference type="PIRSR" id="PIRSR000149-4"/>
    </source>
</evidence>
<evidence type="ECO:0000256" key="2">
    <source>
        <dbReference type="ARBA" id="ARBA00023002"/>
    </source>
</evidence>
<evidence type="ECO:0000313" key="10">
    <source>
        <dbReference type="EMBL" id="QSQ10459.1"/>
    </source>
</evidence>
<dbReference type="GO" id="GO:0050661">
    <property type="term" value="F:NADP binding"/>
    <property type="evidence" value="ECO:0007669"/>
    <property type="project" value="InterPro"/>
</dbReference>
<dbReference type="InterPro" id="IPR036291">
    <property type="entry name" value="NAD(P)-bd_dom_sf"/>
</dbReference>
<dbReference type="InterPro" id="IPR020829">
    <property type="entry name" value="GlycerAld_3-P_DH_cat"/>
</dbReference>
<feature type="binding site" evidence="5">
    <location>
        <position position="35"/>
    </location>
    <ligand>
        <name>NAD(+)</name>
        <dbReference type="ChEBI" id="CHEBI:57540"/>
    </ligand>
</feature>
<dbReference type="SUPFAM" id="SSF51735">
    <property type="entry name" value="NAD(P)-binding Rossmann-fold domains"/>
    <property type="match status" value="1"/>
</dbReference>
<gene>
    <name evidence="10" type="primary">gap_2</name>
    <name evidence="10" type="ORF">H0A61_02867</name>
</gene>
<evidence type="ECO:0000259" key="9">
    <source>
        <dbReference type="SMART" id="SM00846"/>
    </source>
</evidence>
<dbReference type="KEGG" id="kme:H0A61_02867"/>
<evidence type="ECO:0000256" key="1">
    <source>
        <dbReference type="ARBA" id="ARBA00007406"/>
    </source>
</evidence>
<dbReference type="PIRSF" id="PIRSF000149">
    <property type="entry name" value="GAP_DH"/>
    <property type="match status" value="1"/>
</dbReference>
<dbReference type="FunFam" id="3.30.360.10:FF:000002">
    <property type="entry name" value="Glyceraldehyde-3-phosphate dehydrogenase"/>
    <property type="match status" value="1"/>
</dbReference>
<evidence type="ECO:0000256" key="4">
    <source>
        <dbReference type="PIRSR" id="PIRSR000149-2"/>
    </source>
</evidence>
<organism evidence="10 11">
    <name type="scientific">Koleobacter methoxysyntrophicus</name>
    <dbReference type="NCBI Taxonomy" id="2751313"/>
    <lineage>
        <taxon>Bacteria</taxon>
        <taxon>Bacillati</taxon>
        <taxon>Bacillota</taxon>
        <taxon>Clostridia</taxon>
        <taxon>Koleobacterales</taxon>
        <taxon>Koleobacteraceae</taxon>
        <taxon>Koleobacter</taxon>
    </lineage>
</organism>
<feature type="domain" description="Glyceraldehyde 3-phosphate dehydrogenase NAD(P) binding" evidence="9">
    <location>
        <begin position="3"/>
        <end position="153"/>
    </location>
</feature>
<feature type="active site" description="Nucleophile" evidence="3">
    <location>
        <position position="153"/>
    </location>
</feature>
<accession>A0A8A0RSI2</accession>
<feature type="binding site" evidence="5">
    <location>
        <position position="121"/>
    </location>
    <ligand>
        <name>NAD(+)</name>
        <dbReference type="ChEBI" id="CHEBI:57540"/>
    </ligand>
</feature>
<keyword evidence="11" id="KW-1185">Reference proteome</keyword>
<keyword evidence="5" id="KW-0520">NAD</keyword>
<dbReference type="InterPro" id="IPR020830">
    <property type="entry name" value="GlycerAld_3-P_DH_AS"/>
</dbReference>